<evidence type="ECO:0000313" key="9">
    <source>
        <dbReference type="EMBL" id="NMH93257.1"/>
    </source>
</evidence>
<evidence type="ECO:0000256" key="1">
    <source>
        <dbReference type="ARBA" id="ARBA00010641"/>
    </source>
</evidence>
<dbReference type="SUPFAM" id="SSF88946">
    <property type="entry name" value="Sigma2 domain of RNA polymerase sigma factors"/>
    <property type="match status" value="1"/>
</dbReference>
<name>A0A848DKL0_9PSEU</name>
<dbReference type="InterPro" id="IPR013325">
    <property type="entry name" value="RNA_pol_sigma_r2"/>
</dbReference>
<keyword evidence="10" id="KW-1185">Reference proteome</keyword>
<dbReference type="Gene3D" id="1.10.10.10">
    <property type="entry name" value="Winged helix-like DNA-binding domain superfamily/Winged helix DNA-binding domain"/>
    <property type="match status" value="1"/>
</dbReference>
<evidence type="ECO:0000313" key="10">
    <source>
        <dbReference type="Proteomes" id="UP000586918"/>
    </source>
</evidence>
<dbReference type="SUPFAM" id="SSF88659">
    <property type="entry name" value="Sigma3 and sigma4 domains of RNA polymerase sigma factors"/>
    <property type="match status" value="1"/>
</dbReference>
<keyword evidence="4" id="KW-0238">DNA-binding</keyword>
<evidence type="ECO:0000256" key="2">
    <source>
        <dbReference type="ARBA" id="ARBA00023015"/>
    </source>
</evidence>
<dbReference type="Proteomes" id="UP000586918">
    <property type="component" value="Unassembled WGS sequence"/>
</dbReference>
<feature type="region of interest" description="Disordered" evidence="6">
    <location>
        <begin position="1"/>
        <end position="34"/>
    </location>
</feature>
<dbReference type="NCBIfam" id="TIGR02937">
    <property type="entry name" value="sigma70-ECF"/>
    <property type="match status" value="1"/>
</dbReference>
<dbReference type="AlphaFoldDB" id="A0A848DKL0"/>
<feature type="domain" description="RNA polymerase sigma-70 region 4" evidence="8">
    <location>
        <begin position="149"/>
        <end position="194"/>
    </location>
</feature>
<dbReference type="InterPro" id="IPR036388">
    <property type="entry name" value="WH-like_DNA-bd_sf"/>
</dbReference>
<proteinExistence type="inferred from homology"/>
<evidence type="ECO:0000259" key="8">
    <source>
        <dbReference type="Pfam" id="PF04545"/>
    </source>
</evidence>
<dbReference type="PANTHER" id="PTHR43133:SF57">
    <property type="entry name" value="RNA POLYMERASE SIGMA-70 FACTOR"/>
    <property type="match status" value="1"/>
</dbReference>
<keyword evidence="5" id="KW-0804">Transcription</keyword>
<dbReference type="InterPro" id="IPR014284">
    <property type="entry name" value="RNA_pol_sigma-70_dom"/>
</dbReference>
<reference evidence="9 10" key="1">
    <citation type="submission" date="2020-04" db="EMBL/GenBank/DDBJ databases">
        <authorList>
            <person name="Klaysubun C."/>
            <person name="Duangmal K."/>
            <person name="Lipun K."/>
        </authorList>
    </citation>
    <scope>NUCLEOTIDE SEQUENCE [LARGE SCALE GENOMIC DNA]</scope>
    <source>
        <strain evidence="9 10">DSM 45300</strain>
    </source>
</reference>
<keyword evidence="3" id="KW-0731">Sigma factor</keyword>
<dbReference type="EMBL" id="JAAXKZ010000062">
    <property type="protein sequence ID" value="NMH93257.1"/>
    <property type="molecule type" value="Genomic_DNA"/>
</dbReference>
<dbReference type="CDD" id="cd06171">
    <property type="entry name" value="Sigma70_r4"/>
    <property type="match status" value="1"/>
</dbReference>
<accession>A0A848DKL0</accession>
<dbReference type="InterPro" id="IPR039425">
    <property type="entry name" value="RNA_pol_sigma-70-like"/>
</dbReference>
<dbReference type="InterPro" id="IPR013324">
    <property type="entry name" value="RNA_pol_sigma_r3/r4-like"/>
</dbReference>
<gene>
    <name evidence="9" type="ORF">HF519_17105</name>
</gene>
<evidence type="ECO:0000256" key="6">
    <source>
        <dbReference type="SAM" id="MobiDB-lite"/>
    </source>
</evidence>
<dbReference type="InterPro" id="IPR007630">
    <property type="entry name" value="RNA_pol_sigma70_r4"/>
</dbReference>
<evidence type="ECO:0000256" key="5">
    <source>
        <dbReference type="ARBA" id="ARBA00023163"/>
    </source>
</evidence>
<organism evidence="9 10">
    <name type="scientific">Pseudonocardia bannensis</name>
    <dbReference type="NCBI Taxonomy" id="630973"/>
    <lineage>
        <taxon>Bacteria</taxon>
        <taxon>Bacillati</taxon>
        <taxon>Actinomycetota</taxon>
        <taxon>Actinomycetes</taxon>
        <taxon>Pseudonocardiales</taxon>
        <taxon>Pseudonocardiaceae</taxon>
        <taxon>Pseudonocardia</taxon>
    </lineage>
</organism>
<dbReference type="InterPro" id="IPR007627">
    <property type="entry name" value="RNA_pol_sigma70_r2"/>
</dbReference>
<dbReference type="GO" id="GO:0003677">
    <property type="term" value="F:DNA binding"/>
    <property type="evidence" value="ECO:0007669"/>
    <property type="project" value="UniProtKB-KW"/>
</dbReference>
<dbReference type="PANTHER" id="PTHR43133">
    <property type="entry name" value="RNA POLYMERASE ECF-TYPE SIGMA FACTO"/>
    <property type="match status" value="1"/>
</dbReference>
<keyword evidence="2" id="KW-0805">Transcription regulation</keyword>
<evidence type="ECO:0000256" key="4">
    <source>
        <dbReference type="ARBA" id="ARBA00023125"/>
    </source>
</evidence>
<protein>
    <submittedName>
        <fullName evidence="9">Sigma-70 family RNA polymerase sigma factor</fullName>
    </submittedName>
</protein>
<dbReference type="Gene3D" id="1.10.1740.10">
    <property type="match status" value="1"/>
</dbReference>
<evidence type="ECO:0000256" key="3">
    <source>
        <dbReference type="ARBA" id="ARBA00023082"/>
    </source>
</evidence>
<feature type="domain" description="RNA polymerase sigma-70 region 2" evidence="7">
    <location>
        <begin position="50"/>
        <end position="114"/>
    </location>
</feature>
<dbReference type="Pfam" id="PF04545">
    <property type="entry name" value="Sigma70_r4"/>
    <property type="match status" value="1"/>
</dbReference>
<comment type="similarity">
    <text evidence="1">Belongs to the sigma-70 factor family. ECF subfamily.</text>
</comment>
<evidence type="ECO:0000259" key="7">
    <source>
        <dbReference type="Pfam" id="PF04542"/>
    </source>
</evidence>
<sequence>MARRSRSVGEPSGRPDGQGHGQFPPAPRAPGSQPARAAGWRVYADWQAVYRDNVDRVYRLMYAKVGNRPDAEDLTADVFVAALRPLRVSASVPEVRAYLSAAARTALARHWRRALNCPVVTLDEEQPALTPIPPEPGASAARARVQAILGALTERHRRVLELRFLGSCSLKETAAELGVSVANAKVLQHRALRRACEVAEGMDA</sequence>
<comment type="caution">
    <text evidence="9">The sequence shown here is derived from an EMBL/GenBank/DDBJ whole genome shotgun (WGS) entry which is preliminary data.</text>
</comment>
<dbReference type="GO" id="GO:0016987">
    <property type="term" value="F:sigma factor activity"/>
    <property type="evidence" value="ECO:0007669"/>
    <property type="project" value="UniProtKB-KW"/>
</dbReference>
<dbReference type="GO" id="GO:0006352">
    <property type="term" value="P:DNA-templated transcription initiation"/>
    <property type="evidence" value="ECO:0007669"/>
    <property type="project" value="InterPro"/>
</dbReference>
<dbReference type="Pfam" id="PF04542">
    <property type="entry name" value="Sigma70_r2"/>
    <property type="match status" value="1"/>
</dbReference>